<proteinExistence type="predicted"/>
<dbReference type="EMBL" id="BAABHM010000029">
    <property type="protein sequence ID" value="GAA4718677.1"/>
    <property type="molecule type" value="Genomic_DNA"/>
</dbReference>
<evidence type="ECO:0000256" key="1">
    <source>
        <dbReference type="SAM" id="Phobius"/>
    </source>
</evidence>
<accession>A0ABP8Y0W8</accession>
<evidence type="ECO:0000313" key="3">
    <source>
        <dbReference type="Proteomes" id="UP001500843"/>
    </source>
</evidence>
<feature type="transmembrane region" description="Helical" evidence="1">
    <location>
        <begin position="66"/>
        <end position="86"/>
    </location>
</feature>
<dbReference type="Proteomes" id="UP001500843">
    <property type="component" value="Unassembled WGS sequence"/>
</dbReference>
<dbReference type="RefSeq" id="WP_253877972.1">
    <property type="nucleotide sequence ID" value="NZ_BAABHM010000029.1"/>
</dbReference>
<sequence length="132" mass="14367">MSTPNAIEYEMTHATGSGVLPVSSVPTYLRRDPSPRNAPTVAAPMFEAGPTTKAAIWMSRRGHRRWGFPLALASALAYAGAAWFFYELHHMVAWVLVALFAYNALKFTLVAGWLILLGVGGLLRAAIGRPVR</sequence>
<feature type="transmembrane region" description="Helical" evidence="1">
    <location>
        <begin position="92"/>
        <end position="123"/>
    </location>
</feature>
<evidence type="ECO:0000313" key="2">
    <source>
        <dbReference type="EMBL" id="GAA4718677.1"/>
    </source>
</evidence>
<keyword evidence="1" id="KW-0812">Transmembrane</keyword>
<comment type="caution">
    <text evidence="2">The sequence shown here is derived from an EMBL/GenBank/DDBJ whole genome shotgun (WGS) entry which is preliminary data.</text>
</comment>
<reference evidence="3" key="1">
    <citation type="journal article" date="2019" name="Int. J. Syst. Evol. Microbiol.">
        <title>The Global Catalogue of Microorganisms (GCM) 10K type strain sequencing project: providing services to taxonomists for standard genome sequencing and annotation.</title>
        <authorList>
            <consortium name="The Broad Institute Genomics Platform"/>
            <consortium name="The Broad Institute Genome Sequencing Center for Infectious Disease"/>
            <person name="Wu L."/>
            <person name="Ma J."/>
        </authorList>
    </citation>
    <scope>NUCLEOTIDE SEQUENCE [LARGE SCALE GENOMIC DNA]</scope>
    <source>
        <strain evidence="3">JCM 17975</strain>
    </source>
</reference>
<gene>
    <name evidence="2" type="ORF">GCM10023198_47870</name>
</gene>
<keyword evidence="1" id="KW-0472">Membrane</keyword>
<name>A0ABP8Y0W8_9MICO</name>
<organism evidence="2 3">
    <name type="scientific">Promicromonospora umidemergens</name>
    <dbReference type="NCBI Taxonomy" id="629679"/>
    <lineage>
        <taxon>Bacteria</taxon>
        <taxon>Bacillati</taxon>
        <taxon>Actinomycetota</taxon>
        <taxon>Actinomycetes</taxon>
        <taxon>Micrococcales</taxon>
        <taxon>Promicromonosporaceae</taxon>
        <taxon>Promicromonospora</taxon>
    </lineage>
</organism>
<protein>
    <submittedName>
        <fullName evidence="2">Uncharacterized protein</fullName>
    </submittedName>
</protein>
<keyword evidence="3" id="KW-1185">Reference proteome</keyword>
<keyword evidence="1" id="KW-1133">Transmembrane helix</keyword>